<feature type="compositionally biased region" description="Basic residues" evidence="1">
    <location>
        <begin position="162"/>
        <end position="177"/>
    </location>
</feature>
<dbReference type="EMBL" id="KB822718">
    <property type="protein sequence ID" value="ETN43208.1"/>
    <property type="molecule type" value="Genomic_DNA"/>
</dbReference>
<evidence type="ECO:0000313" key="2">
    <source>
        <dbReference type="EMBL" id="ETN43208.1"/>
    </source>
</evidence>
<proteinExistence type="predicted"/>
<organism evidence="2 3">
    <name type="scientific">Cyphellophora europaea (strain CBS 101466)</name>
    <name type="common">Phialophora europaea</name>
    <dbReference type="NCBI Taxonomy" id="1220924"/>
    <lineage>
        <taxon>Eukaryota</taxon>
        <taxon>Fungi</taxon>
        <taxon>Dikarya</taxon>
        <taxon>Ascomycota</taxon>
        <taxon>Pezizomycotina</taxon>
        <taxon>Eurotiomycetes</taxon>
        <taxon>Chaetothyriomycetidae</taxon>
        <taxon>Chaetothyriales</taxon>
        <taxon>Cyphellophoraceae</taxon>
        <taxon>Cyphellophora</taxon>
    </lineage>
</organism>
<name>W2S584_CYPE1</name>
<dbReference type="RefSeq" id="XP_008714944.1">
    <property type="nucleotide sequence ID" value="XM_008716722.1"/>
</dbReference>
<keyword evidence="3" id="KW-1185">Reference proteome</keyword>
<dbReference type="OrthoDB" id="5206740at2759"/>
<dbReference type="STRING" id="1220924.W2S584"/>
<gene>
    <name evidence="2" type="ORF">HMPREF1541_02367</name>
</gene>
<dbReference type="Proteomes" id="UP000030752">
    <property type="component" value="Unassembled WGS sequence"/>
</dbReference>
<feature type="compositionally biased region" description="Low complexity" evidence="1">
    <location>
        <begin position="202"/>
        <end position="216"/>
    </location>
</feature>
<dbReference type="HOGENOM" id="CLU_1073701_0_0_1"/>
<dbReference type="InParanoid" id="W2S584"/>
<dbReference type="AlphaFoldDB" id="W2S584"/>
<accession>W2S584</accession>
<evidence type="ECO:0000313" key="3">
    <source>
        <dbReference type="Proteomes" id="UP000030752"/>
    </source>
</evidence>
<evidence type="ECO:0000256" key="1">
    <source>
        <dbReference type="SAM" id="MobiDB-lite"/>
    </source>
</evidence>
<dbReference type="eggNOG" id="ENOG502SN8F">
    <property type="taxonomic scope" value="Eukaryota"/>
</dbReference>
<reference evidence="2 3" key="1">
    <citation type="submission" date="2013-03" db="EMBL/GenBank/DDBJ databases">
        <title>The Genome Sequence of Phialophora europaea CBS 101466.</title>
        <authorList>
            <consortium name="The Broad Institute Genomics Platform"/>
            <person name="Cuomo C."/>
            <person name="de Hoog S."/>
            <person name="Gorbushina A."/>
            <person name="Walker B."/>
            <person name="Young S.K."/>
            <person name="Zeng Q."/>
            <person name="Gargeya S."/>
            <person name="Fitzgerald M."/>
            <person name="Haas B."/>
            <person name="Abouelleil A."/>
            <person name="Allen A.W."/>
            <person name="Alvarado L."/>
            <person name="Arachchi H.M."/>
            <person name="Berlin A.M."/>
            <person name="Chapman S.B."/>
            <person name="Gainer-Dewar J."/>
            <person name="Goldberg J."/>
            <person name="Griggs A."/>
            <person name="Gujja S."/>
            <person name="Hansen M."/>
            <person name="Howarth C."/>
            <person name="Imamovic A."/>
            <person name="Ireland A."/>
            <person name="Larimer J."/>
            <person name="McCowan C."/>
            <person name="Murphy C."/>
            <person name="Pearson M."/>
            <person name="Poon T.W."/>
            <person name="Priest M."/>
            <person name="Roberts A."/>
            <person name="Saif S."/>
            <person name="Shea T."/>
            <person name="Sisk P."/>
            <person name="Sykes S."/>
            <person name="Wortman J."/>
            <person name="Nusbaum C."/>
            <person name="Birren B."/>
        </authorList>
    </citation>
    <scope>NUCLEOTIDE SEQUENCE [LARGE SCALE GENOMIC DNA]</scope>
    <source>
        <strain evidence="2 3">CBS 101466</strain>
    </source>
</reference>
<sequence length="259" mass="28066">MATPTTRNTLANSYNFDLSIRPSPVSTAVSPVTTTRPASVRAKRPLPYDLSLPIGVRSILKNSSISSDVRRASLSASPLSTTVGRKVFFPEPKRVKFGGEEEVVTRTYVARHVDLSSSEDESSVSGSESGAAVTAPSDESRPRFSTRSGEAVIVDELQRGQATRRSKARPSTRKRRRWEWTLDTGSDTKHEATAAEDEQQLSSSDTSTTSTPSVSTPALVVTDTKEPHVEVNEINLTPTLPEVEATPEEPVPHVQQPSP</sequence>
<dbReference type="VEuPathDB" id="FungiDB:HMPREF1541_02367"/>
<feature type="region of interest" description="Disordered" evidence="1">
    <location>
        <begin position="115"/>
        <end position="259"/>
    </location>
</feature>
<protein>
    <submittedName>
        <fullName evidence="2">Uncharacterized protein</fullName>
    </submittedName>
</protein>
<dbReference type="GeneID" id="19969706"/>